<dbReference type="Gene3D" id="3.40.50.300">
    <property type="entry name" value="P-loop containing nucleotide triphosphate hydrolases"/>
    <property type="match status" value="1"/>
</dbReference>
<comment type="caution">
    <text evidence="6">The sequence shown here is derived from an EMBL/GenBank/DDBJ whole genome shotgun (WGS) entry which is preliminary data.</text>
</comment>
<dbReference type="Gene3D" id="3.40.1090.10">
    <property type="entry name" value="Cytosolic phospholipase A2 catalytic domain"/>
    <property type="match status" value="1"/>
</dbReference>
<dbReference type="Pfam" id="PF01734">
    <property type="entry name" value="Patatin"/>
    <property type="match status" value="1"/>
</dbReference>
<gene>
    <name evidence="6" type="ORF">B0H17DRAFT_954188</name>
</gene>
<dbReference type="InterPro" id="IPR002641">
    <property type="entry name" value="PNPLA_dom"/>
</dbReference>
<dbReference type="SUPFAM" id="SSF52151">
    <property type="entry name" value="FabD/lysophospholipase-like"/>
    <property type="match status" value="1"/>
</dbReference>
<dbReference type="PANTHER" id="PTHR24185">
    <property type="entry name" value="CALCIUM-INDEPENDENT PHOSPHOLIPASE A2-GAMMA"/>
    <property type="match status" value="1"/>
</dbReference>
<dbReference type="PANTHER" id="PTHR24185:SF1">
    <property type="entry name" value="CALCIUM-INDEPENDENT PHOSPHOLIPASE A2-GAMMA"/>
    <property type="match status" value="1"/>
</dbReference>
<accession>A0AAD7G623</accession>
<proteinExistence type="predicted"/>
<dbReference type="GO" id="GO:0019369">
    <property type="term" value="P:arachidonate metabolic process"/>
    <property type="evidence" value="ECO:0007669"/>
    <property type="project" value="TreeGrafter"/>
</dbReference>
<evidence type="ECO:0000256" key="1">
    <source>
        <dbReference type="ARBA" id="ARBA00022801"/>
    </source>
</evidence>
<keyword evidence="3" id="KW-0443">Lipid metabolism</keyword>
<evidence type="ECO:0000313" key="6">
    <source>
        <dbReference type="EMBL" id="KAJ7660452.1"/>
    </source>
</evidence>
<dbReference type="SUPFAM" id="SSF52540">
    <property type="entry name" value="P-loop containing nucleoside triphosphate hydrolases"/>
    <property type="match status" value="1"/>
</dbReference>
<sequence>MGVRVLSLGKRVLGFRSSYCLPVAFYRSDGGAGALSELLILERMMYRTKVEGPLDRVPSPCDCFDLIGGSGTGGILALMLGRMRMSIADTIAAYKELRPQNKIGFAEKFQASTFEEVLKKRFGQEMMEDVGDDVCKTFVCAMNKMNMNAGIPEIFRTYGTPEESASDCMIWEAARATSATPGLFKAKEIRRNGITQLYIGGGLVHNNPTSLVLAEAGKMYPSRPVVLVMSIGSGHPDTIQFRSGAIAKTLMSIATDCEKTHEDSARRFRASPDTYFRLNVQQGMQTLAPQDWDKLSEVSSHSRAYLDTEEAKSKLAGAVSVILSKGVGMAIFAIELIIFPDPVIPVSESPVYLKACPGPSARFTGREAILRQMTEYFNTGVGRRHIFVLHGLGGAGKSQLAFKFVEESAMPEPRSVIRELCHAES</sequence>
<keyword evidence="1" id="KW-0378">Hydrolase</keyword>
<name>A0AAD7G623_MYCRO</name>
<dbReference type="PROSITE" id="PS51635">
    <property type="entry name" value="PNPLA"/>
    <property type="match status" value="1"/>
</dbReference>
<keyword evidence="7" id="KW-1185">Reference proteome</keyword>
<dbReference type="Proteomes" id="UP001221757">
    <property type="component" value="Unassembled WGS sequence"/>
</dbReference>
<organism evidence="6 7">
    <name type="scientific">Mycena rosella</name>
    <name type="common">Pink bonnet</name>
    <name type="synonym">Agaricus rosellus</name>
    <dbReference type="NCBI Taxonomy" id="1033263"/>
    <lineage>
        <taxon>Eukaryota</taxon>
        <taxon>Fungi</taxon>
        <taxon>Dikarya</taxon>
        <taxon>Basidiomycota</taxon>
        <taxon>Agaricomycotina</taxon>
        <taxon>Agaricomycetes</taxon>
        <taxon>Agaricomycetidae</taxon>
        <taxon>Agaricales</taxon>
        <taxon>Marasmiineae</taxon>
        <taxon>Mycenaceae</taxon>
        <taxon>Mycena</taxon>
    </lineage>
</organism>
<dbReference type="InterPro" id="IPR027417">
    <property type="entry name" value="P-loop_NTPase"/>
</dbReference>
<evidence type="ECO:0000313" key="7">
    <source>
        <dbReference type="Proteomes" id="UP001221757"/>
    </source>
</evidence>
<dbReference type="GO" id="GO:0016020">
    <property type="term" value="C:membrane"/>
    <property type="evidence" value="ECO:0007669"/>
    <property type="project" value="TreeGrafter"/>
</dbReference>
<dbReference type="GO" id="GO:0047499">
    <property type="term" value="F:calcium-independent phospholipase A2 activity"/>
    <property type="evidence" value="ECO:0007669"/>
    <property type="project" value="TreeGrafter"/>
</dbReference>
<feature type="domain" description="PNPLA" evidence="5">
    <location>
        <begin position="19"/>
        <end position="213"/>
    </location>
</feature>
<dbReference type="GO" id="GO:0046486">
    <property type="term" value="P:glycerolipid metabolic process"/>
    <property type="evidence" value="ECO:0007669"/>
    <property type="project" value="UniProtKB-ARBA"/>
</dbReference>
<comment type="caution">
    <text evidence="4">Lacks conserved residue(s) required for the propagation of feature annotation.</text>
</comment>
<dbReference type="GO" id="GO:0016042">
    <property type="term" value="P:lipid catabolic process"/>
    <property type="evidence" value="ECO:0007669"/>
    <property type="project" value="UniProtKB-KW"/>
</dbReference>
<dbReference type="InterPro" id="IPR016035">
    <property type="entry name" value="Acyl_Trfase/lysoPLipase"/>
</dbReference>
<reference evidence="6" key="1">
    <citation type="submission" date="2023-03" db="EMBL/GenBank/DDBJ databases">
        <title>Massive genome expansion in bonnet fungi (Mycena s.s.) driven by repeated elements and novel gene families across ecological guilds.</title>
        <authorList>
            <consortium name="Lawrence Berkeley National Laboratory"/>
            <person name="Harder C.B."/>
            <person name="Miyauchi S."/>
            <person name="Viragh M."/>
            <person name="Kuo A."/>
            <person name="Thoen E."/>
            <person name="Andreopoulos B."/>
            <person name="Lu D."/>
            <person name="Skrede I."/>
            <person name="Drula E."/>
            <person name="Henrissat B."/>
            <person name="Morin E."/>
            <person name="Kohler A."/>
            <person name="Barry K."/>
            <person name="LaButti K."/>
            <person name="Morin E."/>
            <person name="Salamov A."/>
            <person name="Lipzen A."/>
            <person name="Mereny Z."/>
            <person name="Hegedus B."/>
            <person name="Baldrian P."/>
            <person name="Stursova M."/>
            <person name="Weitz H."/>
            <person name="Taylor A."/>
            <person name="Grigoriev I.V."/>
            <person name="Nagy L.G."/>
            <person name="Martin F."/>
            <person name="Kauserud H."/>
        </authorList>
    </citation>
    <scope>NUCLEOTIDE SEQUENCE</scope>
    <source>
        <strain evidence="6">CBHHK067</strain>
    </source>
</reference>
<evidence type="ECO:0000259" key="5">
    <source>
        <dbReference type="PROSITE" id="PS51635"/>
    </source>
</evidence>
<keyword evidence="2" id="KW-0442">Lipid degradation</keyword>
<evidence type="ECO:0000256" key="3">
    <source>
        <dbReference type="ARBA" id="ARBA00023098"/>
    </source>
</evidence>
<dbReference type="EMBL" id="JARKIE010000262">
    <property type="protein sequence ID" value="KAJ7660452.1"/>
    <property type="molecule type" value="Genomic_DNA"/>
</dbReference>
<dbReference type="AlphaFoldDB" id="A0AAD7G623"/>
<evidence type="ECO:0000256" key="4">
    <source>
        <dbReference type="PROSITE-ProRule" id="PRU01161"/>
    </source>
</evidence>
<evidence type="ECO:0000256" key="2">
    <source>
        <dbReference type="ARBA" id="ARBA00022963"/>
    </source>
</evidence>
<protein>
    <submittedName>
        <fullName evidence="6">FabD lysophospholipase-like protein</fullName>
    </submittedName>
</protein>